<dbReference type="Gene3D" id="1.10.3470.10">
    <property type="entry name" value="ABC transporter involved in vitamin B12 uptake, BtuC"/>
    <property type="match status" value="1"/>
</dbReference>
<evidence type="ECO:0000256" key="5">
    <source>
        <dbReference type="ARBA" id="ARBA00023136"/>
    </source>
</evidence>
<dbReference type="RefSeq" id="WP_101252560.1">
    <property type="nucleotide sequence ID" value="NZ_PIUM01000029.1"/>
</dbReference>
<dbReference type="AlphaFoldDB" id="A0A2N3PQF4"/>
<dbReference type="GO" id="GO:0043190">
    <property type="term" value="C:ATP-binding cassette (ABC) transporter complex"/>
    <property type="evidence" value="ECO:0007669"/>
    <property type="project" value="InterPro"/>
</dbReference>
<dbReference type="InterPro" id="IPR037294">
    <property type="entry name" value="ABC_BtuC-like"/>
</dbReference>
<feature type="transmembrane region" description="Helical" evidence="7">
    <location>
        <begin position="21"/>
        <end position="41"/>
    </location>
</feature>
<comment type="subcellular location">
    <subcellularLocation>
        <location evidence="6">Cell membrane</location>
        <topology evidence="6">Multi-pass membrane protein</topology>
    </subcellularLocation>
    <subcellularLocation>
        <location evidence="1">Membrane</location>
        <topology evidence="1">Multi-pass membrane protein</topology>
    </subcellularLocation>
</comment>
<feature type="transmembrane region" description="Helical" evidence="7">
    <location>
        <begin position="103"/>
        <end position="123"/>
    </location>
</feature>
<evidence type="ECO:0000256" key="1">
    <source>
        <dbReference type="ARBA" id="ARBA00004141"/>
    </source>
</evidence>
<evidence type="ECO:0000256" key="2">
    <source>
        <dbReference type="ARBA" id="ARBA00008034"/>
    </source>
</evidence>
<reference evidence="9" key="1">
    <citation type="submission" date="2017-12" db="EMBL/GenBank/DDBJ databases">
        <title>Draft genome sequence of Telmatospirillum siberiense 26-4b1T, an acidotolerant peatland alphaproteobacterium potentially involved in sulfur cycling.</title>
        <authorList>
            <person name="Hausmann B."/>
            <person name="Pjevac P."/>
            <person name="Schreck K."/>
            <person name="Herbold C.W."/>
            <person name="Daims H."/>
            <person name="Wagner M."/>
            <person name="Pester M."/>
            <person name="Loy A."/>
        </authorList>
    </citation>
    <scope>NUCLEOTIDE SEQUENCE [LARGE SCALE GENOMIC DNA]</scope>
    <source>
        <strain evidence="9">26-4b1</strain>
    </source>
</reference>
<keyword evidence="4 7" id="KW-1133">Transmembrane helix</keyword>
<organism evidence="8 9">
    <name type="scientific">Telmatospirillum siberiense</name>
    <dbReference type="NCBI Taxonomy" id="382514"/>
    <lineage>
        <taxon>Bacteria</taxon>
        <taxon>Pseudomonadati</taxon>
        <taxon>Pseudomonadota</taxon>
        <taxon>Alphaproteobacteria</taxon>
        <taxon>Rhodospirillales</taxon>
        <taxon>Rhodospirillaceae</taxon>
        <taxon>Telmatospirillum</taxon>
    </lineage>
</organism>
<keyword evidence="9" id="KW-1185">Reference proteome</keyword>
<protein>
    <submittedName>
        <fullName evidence="8">Zinc ABC transporter permease</fullName>
    </submittedName>
</protein>
<dbReference type="EMBL" id="PIUM01000029">
    <property type="protein sequence ID" value="PKU22627.1"/>
    <property type="molecule type" value="Genomic_DNA"/>
</dbReference>
<evidence type="ECO:0000256" key="7">
    <source>
        <dbReference type="SAM" id="Phobius"/>
    </source>
</evidence>
<name>A0A2N3PQF4_9PROT</name>
<feature type="transmembrane region" description="Helical" evidence="7">
    <location>
        <begin position="61"/>
        <end position="91"/>
    </location>
</feature>
<keyword evidence="3 6" id="KW-0812">Transmembrane</keyword>
<dbReference type="SUPFAM" id="SSF81345">
    <property type="entry name" value="ABC transporter involved in vitamin B12 uptake, BtuC"/>
    <property type="match status" value="1"/>
</dbReference>
<dbReference type="GO" id="GO:0055085">
    <property type="term" value="P:transmembrane transport"/>
    <property type="evidence" value="ECO:0007669"/>
    <property type="project" value="InterPro"/>
</dbReference>
<evidence type="ECO:0000313" key="8">
    <source>
        <dbReference type="EMBL" id="PKU22627.1"/>
    </source>
</evidence>
<dbReference type="OrthoDB" id="9804300at2"/>
<dbReference type="Pfam" id="PF00950">
    <property type="entry name" value="ABC-3"/>
    <property type="match status" value="1"/>
</dbReference>
<feature type="transmembrane region" description="Helical" evidence="7">
    <location>
        <begin position="143"/>
        <end position="165"/>
    </location>
</feature>
<dbReference type="PANTHER" id="PTHR30477:SF13">
    <property type="entry name" value="IRON TRANSPORT SYSTEM MEMBRANE PROTEIN HI_0360-RELATED"/>
    <property type="match status" value="1"/>
</dbReference>
<dbReference type="InterPro" id="IPR001626">
    <property type="entry name" value="ABC_TroCD"/>
</dbReference>
<dbReference type="GO" id="GO:0010043">
    <property type="term" value="P:response to zinc ion"/>
    <property type="evidence" value="ECO:0007669"/>
    <property type="project" value="TreeGrafter"/>
</dbReference>
<keyword evidence="5 7" id="KW-0472">Membrane</keyword>
<evidence type="ECO:0000256" key="3">
    <source>
        <dbReference type="ARBA" id="ARBA00022692"/>
    </source>
</evidence>
<proteinExistence type="inferred from homology"/>
<feature type="transmembrane region" description="Helical" evidence="7">
    <location>
        <begin position="256"/>
        <end position="274"/>
    </location>
</feature>
<gene>
    <name evidence="8" type="ORF">CWS72_20805</name>
</gene>
<comment type="caution">
    <text evidence="8">The sequence shown here is derived from an EMBL/GenBank/DDBJ whole genome shotgun (WGS) entry which is preliminary data.</text>
</comment>
<feature type="transmembrane region" description="Helical" evidence="7">
    <location>
        <begin position="186"/>
        <end position="214"/>
    </location>
</feature>
<evidence type="ECO:0000313" key="9">
    <source>
        <dbReference type="Proteomes" id="UP000233293"/>
    </source>
</evidence>
<evidence type="ECO:0000256" key="4">
    <source>
        <dbReference type="ARBA" id="ARBA00022989"/>
    </source>
</evidence>
<keyword evidence="6" id="KW-0813">Transport</keyword>
<dbReference type="PANTHER" id="PTHR30477">
    <property type="entry name" value="ABC-TRANSPORTER METAL-BINDING PROTEIN"/>
    <property type="match status" value="1"/>
</dbReference>
<comment type="similarity">
    <text evidence="2 6">Belongs to the ABC-3 integral membrane protein family.</text>
</comment>
<evidence type="ECO:0000256" key="6">
    <source>
        <dbReference type="RuleBase" id="RU003943"/>
    </source>
</evidence>
<feature type="transmembrane region" description="Helical" evidence="7">
    <location>
        <begin position="226"/>
        <end position="249"/>
    </location>
</feature>
<dbReference type="Proteomes" id="UP000233293">
    <property type="component" value="Unassembled WGS sequence"/>
</dbReference>
<accession>A0A2N3PQF4</accession>
<sequence length="291" mass="30805">MSLLYDWLIGPFADFGFMRRALAACLALSLGSGAMGVFLVLRRMSLIGDTMAHSVLPGAAIGFMLAGMSLPAMSLGGFLAGLLVALASGLVSRFTPQKEDASFASFFMISLAIGVLLVSTHGSAVDLMHVLFGSILAVDDGSLILMASVASTTLMVLAVIFRGLVAECFDPLYLRALNGRGGLYHVLFLTLVVLNMVSGFQALGTLMAVGLMMLPATAARFWVREVWSLICLATLVAFVSGYIGLVLSYQFNWPSGPAIVLVAGALYLLSLAIGPRDGILLPLLVRRHLRS</sequence>